<reference evidence="8" key="1">
    <citation type="submission" date="2022-11" db="EMBL/GenBank/DDBJ databases">
        <title>Hoeflea poritis sp. nov., isolated from scleractinian coral Porites lutea.</title>
        <authorList>
            <person name="Zhang G."/>
            <person name="Wei Q."/>
            <person name="Cai L."/>
        </authorList>
    </citation>
    <scope>NUCLEOTIDE SEQUENCE</scope>
    <source>
        <strain evidence="8">E7-10</strain>
    </source>
</reference>
<evidence type="ECO:0000256" key="5">
    <source>
        <dbReference type="ARBA" id="ARBA00023136"/>
    </source>
</evidence>
<dbReference type="Pfam" id="PF04138">
    <property type="entry name" value="GtrA_DPMS_TM"/>
    <property type="match status" value="1"/>
</dbReference>
<dbReference type="EMBL" id="JAPJZH010000005">
    <property type="protein sequence ID" value="MDA4845792.1"/>
    <property type="molecule type" value="Genomic_DNA"/>
</dbReference>
<dbReference type="InterPro" id="IPR051401">
    <property type="entry name" value="GtrA_CellWall_Glycosyl"/>
</dbReference>
<feature type="transmembrane region" description="Helical" evidence="6">
    <location>
        <begin position="113"/>
        <end position="132"/>
    </location>
</feature>
<comment type="caution">
    <text evidence="8">The sequence shown here is derived from an EMBL/GenBank/DDBJ whole genome shotgun (WGS) entry which is preliminary data.</text>
</comment>
<protein>
    <submittedName>
        <fullName evidence="8">GtrA family protein</fullName>
    </submittedName>
</protein>
<accession>A0ABT4VM39</accession>
<evidence type="ECO:0000256" key="6">
    <source>
        <dbReference type="SAM" id="Phobius"/>
    </source>
</evidence>
<feature type="transmembrane region" description="Helical" evidence="6">
    <location>
        <begin position="12"/>
        <end position="34"/>
    </location>
</feature>
<keyword evidence="3 6" id="KW-0812">Transmembrane</keyword>
<evidence type="ECO:0000259" key="7">
    <source>
        <dbReference type="Pfam" id="PF04138"/>
    </source>
</evidence>
<keyword evidence="5 6" id="KW-0472">Membrane</keyword>
<dbReference type="PANTHER" id="PTHR38459:SF1">
    <property type="entry name" value="PROPHAGE BACTOPRENOL-LINKED GLUCOSE TRANSLOCASE HOMOLOG"/>
    <property type="match status" value="1"/>
</dbReference>
<dbReference type="PANTHER" id="PTHR38459">
    <property type="entry name" value="PROPHAGE BACTOPRENOL-LINKED GLUCOSE TRANSLOCASE HOMOLOG"/>
    <property type="match status" value="1"/>
</dbReference>
<gene>
    <name evidence="8" type="ORF">OOZ53_10560</name>
</gene>
<evidence type="ECO:0000313" key="9">
    <source>
        <dbReference type="Proteomes" id="UP001148313"/>
    </source>
</evidence>
<evidence type="ECO:0000313" key="8">
    <source>
        <dbReference type="EMBL" id="MDA4845792.1"/>
    </source>
</evidence>
<organism evidence="8 9">
    <name type="scientific">Hoeflea poritis</name>
    <dbReference type="NCBI Taxonomy" id="2993659"/>
    <lineage>
        <taxon>Bacteria</taxon>
        <taxon>Pseudomonadati</taxon>
        <taxon>Pseudomonadota</taxon>
        <taxon>Alphaproteobacteria</taxon>
        <taxon>Hyphomicrobiales</taxon>
        <taxon>Rhizobiaceae</taxon>
        <taxon>Hoeflea</taxon>
    </lineage>
</organism>
<feature type="domain" description="GtrA/DPMS transmembrane" evidence="7">
    <location>
        <begin position="17"/>
        <end position="133"/>
    </location>
</feature>
<comment type="similarity">
    <text evidence="2">Belongs to the GtrA family.</text>
</comment>
<name>A0ABT4VM39_9HYPH</name>
<evidence type="ECO:0000256" key="2">
    <source>
        <dbReference type="ARBA" id="ARBA00009399"/>
    </source>
</evidence>
<keyword evidence="9" id="KW-1185">Reference proteome</keyword>
<evidence type="ECO:0000256" key="3">
    <source>
        <dbReference type="ARBA" id="ARBA00022692"/>
    </source>
</evidence>
<feature type="transmembrane region" description="Helical" evidence="6">
    <location>
        <begin position="46"/>
        <end position="68"/>
    </location>
</feature>
<evidence type="ECO:0000256" key="1">
    <source>
        <dbReference type="ARBA" id="ARBA00004141"/>
    </source>
</evidence>
<sequence>MKSFPPARLPWVEFALFVLNGLFATGVHFASLSFLVEIADLRPVGIANFFAACIGIGCSFTGNRYLVFRDRQKESFLEELGRFLALYFAIAVVSATVLFVWTDLGNRSYHHGFLIASAIQFLLSYLGNRYLVFNKR</sequence>
<dbReference type="Proteomes" id="UP001148313">
    <property type="component" value="Unassembled WGS sequence"/>
</dbReference>
<dbReference type="InterPro" id="IPR007267">
    <property type="entry name" value="GtrA_DPMS_TM"/>
</dbReference>
<comment type="subcellular location">
    <subcellularLocation>
        <location evidence="1">Membrane</location>
        <topology evidence="1">Multi-pass membrane protein</topology>
    </subcellularLocation>
</comment>
<evidence type="ECO:0000256" key="4">
    <source>
        <dbReference type="ARBA" id="ARBA00022989"/>
    </source>
</evidence>
<feature type="transmembrane region" description="Helical" evidence="6">
    <location>
        <begin position="80"/>
        <end position="101"/>
    </location>
</feature>
<proteinExistence type="inferred from homology"/>
<keyword evidence="4 6" id="KW-1133">Transmembrane helix</keyword>